<gene>
    <name evidence="1" type="ORF">Taro_046308</name>
</gene>
<proteinExistence type="predicted"/>
<organism evidence="1 2">
    <name type="scientific">Colocasia esculenta</name>
    <name type="common">Wild taro</name>
    <name type="synonym">Arum esculentum</name>
    <dbReference type="NCBI Taxonomy" id="4460"/>
    <lineage>
        <taxon>Eukaryota</taxon>
        <taxon>Viridiplantae</taxon>
        <taxon>Streptophyta</taxon>
        <taxon>Embryophyta</taxon>
        <taxon>Tracheophyta</taxon>
        <taxon>Spermatophyta</taxon>
        <taxon>Magnoliopsida</taxon>
        <taxon>Liliopsida</taxon>
        <taxon>Araceae</taxon>
        <taxon>Aroideae</taxon>
        <taxon>Colocasieae</taxon>
        <taxon>Colocasia</taxon>
    </lineage>
</organism>
<accession>A0A843WPI4</accession>
<dbReference type="Proteomes" id="UP000652761">
    <property type="component" value="Unassembled WGS sequence"/>
</dbReference>
<reference evidence="1" key="1">
    <citation type="submission" date="2017-07" db="EMBL/GenBank/DDBJ databases">
        <title>Taro Niue Genome Assembly and Annotation.</title>
        <authorList>
            <person name="Atibalentja N."/>
            <person name="Keating K."/>
            <person name="Fields C.J."/>
        </authorList>
    </citation>
    <scope>NUCLEOTIDE SEQUENCE</scope>
    <source>
        <strain evidence="1">Niue_2</strain>
        <tissue evidence="1">Leaf</tissue>
    </source>
</reference>
<comment type="caution">
    <text evidence="1">The sequence shown here is derived from an EMBL/GenBank/DDBJ whole genome shotgun (WGS) entry which is preliminary data.</text>
</comment>
<evidence type="ECO:0000313" key="2">
    <source>
        <dbReference type="Proteomes" id="UP000652761"/>
    </source>
</evidence>
<sequence>MNDVATSLGQLFSLTKEEQPTAINVSTEAVQGTKATPAVARCSRRHNFPTTWGSNATFDTSRSTYSSPSLKPSYSKFSELDFTFQQFFSSNPMWRTTFTLPVTLPSV</sequence>
<evidence type="ECO:0000313" key="1">
    <source>
        <dbReference type="EMBL" id="MQM13383.1"/>
    </source>
</evidence>
<dbReference type="AlphaFoldDB" id="A0A843WPI4"/>
<name>A0A843WPI4_COLES</name>
<dbReference type="EMBL" id="NMUH01005670">
    <property type="protein sequence ID" value="MQM13383.1"/>
    <property type="molecule type" value="Genomic_DNA"/>
</dbReference>
<protein>
    <submittedName>
        <fullName evidence="1">Uncharacterized protein</fullName>
    </submittedName>
</protein>
<keyword evidence="2" id="KW-1185">Reference proteome</keyword>